<accession>A0A2M8L3Z8</accession>
<keyword evidence="1" id="KW-0547">Nucleotide-binding</keyword>
<dbReference type="Proteomes" id="UP000231474">
    <property type="component" value="Unassembled WGS sequence"/>
</dbReference>
<protein>
    <submittedName>
        <fullName evidence="1">L-cystine ABC transporter ATP-binding protein YecC</fullName>
    </submittedName>
</protein>
<comment type="caution">
    <text evidence="1">The sequence shown here is derived from an EMBL/GenBank/DDBJ whole genome shotgun (WGS) entry which is preliminary data.</text>
</comment>
<dbReference type="AlphaFoldDB" id="A0A2M8L3Z8"/>
<reference evidence="2" key="1">
    <citation type="submission" date="2017-09" db="EMBL/GenBank/DDBJ databases">
        <title>Depth-based differentiation of microbial function through sediment-hosted aquifers and enrichment of novel symbionts in the deep terrestrial subsurface.</title>
        <authorList>
            <person name="Probst A.J."/>
            <person name="Ladd B."/>
            <person name="Jarett J.K."/>
            <person name="Geller-Mcgrath D.E."/>
            <person name="Sieber C.M.K."/>
            <person name="Emerson J.B."/>
            <person name="Anantharaman K."/>
            <person name="Thomas B.C."/>
            <person name="Malmstrom R."/>
            <person name="Stieglmeier M."/>
            <person name="Klingl A."/>
            <person name="Woyke T."/>
            <person name="Ryan C.M."/>
            <person name="Banfield J.F."/>
        </authorList>
    </citation>
    <scope>NUCLEOTIDE SEQUENCE [LARGE SCALE GENOMIC DNA]</scope>
</reference>
<evidence type="ECO:0000313" key="1">
    <source>
        <dbReference type="EMBL" id="PJE67643.1"/>
    </source>
</evidence>
<dbReference type="InterPro" id="IPR027417">
    <property type="entry name" value="P-loop_NTPase"/>
</dbReference>
<sequence>MMVKFENVTKKFGDIVALRSVSFEVKPGEFVFVTGPSG</sequence>
<evidence type="ECO:0000313" key="2">
    <source>
        <dbReference type="Proteomes" id="UP000231474"/>
    </source>
</evidence>
<organism evidence="1 2">
    <name type="scientific">Candidatus Shapirobacteria bacterium CG10_big_fil_rev_8_21_14_0_10_40_9</name>
    <dbReference type="NCBI Taxonomy" id="1974888"/>
    <lineage>
        <taxon>Bacteria</taxon>
        <taxon>Candidatus Shapironibacteriota</taxon>
    </lineage>
</organism>
<proteinExistence type="predicted"/>
<dbReference type="GO" id="GO:0005524">
    <property type="term" value="F:ATP binding"/>
    <property type="evidence" value="ECO:0007669"/>
    <property type="project" value="UniProtKB-KW"/>
</dbReference>
<gene>
    <name evidence="1" type="ORF">COU95_01295</name>
</gene>
<dbReference type="SUPFAM" id="SSF52540">
    <property type="entry name" value="P-loop containing nucleoside triphosphate hydrolases"/>
    <property type="match status" value="1"/>
</dbReference>
<dbReference type="Gene3D" id="3.40.50.300">
    <property type="entry name" value="P-loop containing nucleotide triphosphate hydrolases"/>
    <property type="match status" value="1"/>
</dbReference>
<dbReference type="EMBL" id="PFEK01000025">
    <property type="protein sequence ID" value="PJE67643.1"/>
    <property type="molecule type" value="Genomic_DNA"/>
</dbReference>
<name>A0A2M8L3Z8_9BACT</name>
<feature type="non-terminal residue" evidence="1">
    <location>
        <position position="38"/>
    </location>
</feature>
<keyword evidence="1" id="KW-0067">ATP-binding</keyword>